<organism evidence="3 4">
    <name type="scientific">Gluconacetobacter liquefaciens</name>
    <name type="common">Acetobacter liquefaciens</name>
    <dbReference type="NCBI Taxonomy" id="89584"/>
    <lineage>
        <taxon>Bacteria</taxon>
        <taxon>Pseudomonadati</taxon>
        <taxon>Pseudomonadota</taxon>
        <taxon>Alphaproteobacteria</taxon>
        <taxon>Acetobacterales</taxon>
        <taxon>Acetobacteraceae</taxon>
        <taxon>Gluconacetobacter</taxon>
    </lineage>
</organism>
<dbReference type="Pfam" id="PF00903">
    <property type="entry name" value="Glyoxalase"/>
    <property type="match status" value="1"/>
</dbReference>
<dbReference type="Gene3D" id="3.10.180.10">
    <property type="entry name" value="2,3-Dihydroxybiphenyl 1,2-Dioxygenase, domain 1"/>
    <property type="match status" value="2"/>
</dbReference>
<comment type="caution">
    <text evidence="3">The sequence shown here is derived from an EMBL/GenBank/DDBJ whole genome shotgun (WGS) entry which is preliminary data.</text>
</comment>
<dbReference type="InterPro" id="IPR041581">
    <property type="entry name" value="Glyoxalase_6"/>
</dbReference>
<sequence length="323" mass="34194">MSLLNPRAFRRHVSGRRVGVLGVTLGMALASLARPAVADDAPFVAAVPSVAHMPGKLLYAELATPDLDAAKAFYGALLGWTYRDATSPRGRAVVALVHDQPVASLIERSHPPRHGSPAWLPVLSVVDPADAVAKTTYWGGRVIMPPVAVAESGLAQGEETILADPQGAPFAAFHARTGDAPDDDVPPAQGEWIWSALLTRDPFTAAGFYQKVFGYQVQAAPDATKDTAYLLLSQSVTRGTVNPLPARVLPSARGRWVTFVQVDGVGASAEAVERLGGKVLVQPHPDRRNVMIAIVSDPAGTVFGLMEWHGADPTPAEQTENAK</sequence>
<dbReference type="InterPro" id="IPR029068">
    <property type="entry name" value="Glyas_Bleomycin-R_OHBP_Dase"/>
</dbReference>
<evidence type="ECO:0000313" key="3">
    <source>
        <dbReference type="EMBL" id="RDI37840.1"/>
    </source>
</evidence>
<reference evidence="3 4" key="1">
    <citation type="submission" date="2018-07" db="EMBL/GenBank/DDBJ databases">
        <title>Genomic Encyclopedia of Type Strains, Phase IV (KMG-IV): sequencing the most valuable type-strain genomes for metagenomic binning, comparative biology and taxonomic classification.</title>
        <authorList>
            <person name="Goeker M."/>
        </authorList>
    </citation>
    <scope>NUCLEOTIDE SEQUENCE [LARGE SCALE GENOMIC DNA]</scope>
    <source>
        <strain evidence="3 4">DSM 5603</strain>
    </source>
</reference>
<dbReference type="Proteomes" id="UP000254958">
    <property type="component" value="Unassembled WGS sequence"/>
</dbReference>
<dbReference type="SUPFAM" id="SSF54593">
    <property type="entry name" value="Glyoxalase/Bleomycin resistance protein/Dihydroxybiphenyl dioxygenase"/>
    <property type="match status" value="2"/>
</dbReference>
<feature type="domain" description="VOC" evidence="2">
    <location>
        <begin position="56"/>
        <end position="175"/>
    </location>
</feature>
<keyword evidence="1" id="KW-0732">Signal</keyword>
<dbReference type="PROSITE" id="PS51819">
    <property type="entry name" value="VOC"/>
    <property type="match status" value="2"/>
</dbReference>
<evidence type="ECO:0000256" key="1">
    <source>
        <dbReference type="SAM" id="SignalP"/>
    </source>
</evidence>
<feature type="chain" id="PRO_5016770351" description="VOC domain-containing protein" evidence="1">
    <location>
        <begin position="39"/>
        <end position="323"/>
    </location>
</feature>
<dbReference type="PANTHER" id="PTHR33993:SF14">
    <property type="entry name" value="GB|AAF24581.1"/>
    <property type="match status" value="1"/>
</dbReference>
<dbReference type="EMBL" id="QQAW01000005">
    <property type="protein sequence ID" value="RDI37840.1"/>
    <property type="molecule type" value="Genomic_DNA"/>
</dbReference>
<dbReference type="InterPro" id="IPR052164">
    <property type="entry name" value="Anthracycline_SecMetBiosynth"/>
</dbReference>
<dbReference type="AlphaFoldDB" id="A0A370G3R5"/>
<proteinExistence type="predicted"/>
<dbReference type="InterPro" id="IPR004360">
    <property type="entry name" value="Glyas_Fos-R_dOase_dom"/>
</dbReference>
<feature type="domain" description="VOC" evidence="2">
    <location>
        <begin position="191"/>
        <end position="308"/>
    </location>
</feature>
<dbReference type="RefSeq" id="WP_245948979.1">
    <property type="nucleotide sequence ID" value="NZ_BJMI01000014.1"/>
</dbReference>
<dbReference type="CDD" id="cd07247">
    <property type="entry name" value="SgaA_N_like"/>
    <property type="match status" value="1"/>
</dbReference>
<keyword evidence="4" id="KW-1185">Reference proteome</keyword>
<accession>A0A370G3R5</accession>
<protein>
    <recommendedName>
        <fullName evidence="2">VOC domain-containing protein</fullName>
    </recommendedName>
</protein>
<evidence type="ECO:0000259" key="2">
    <source>
        <dbReference type="PROSITE" id="PS51819"/>
    </source>
</evidence>
<feature type="signal peptide" evidence="1">
    <location>
        <begin position="1"/>
        <end position="38"/>
    </location>
</feature>
<dbReference type="PANTHER" id="PTHR33993">
    <property type="entry name" value="GLYOXALASE-RELATED"/>
    <property type="match status" value="1"/>
</dbReference>
<dbReference type="InterPro" id="IPR037523">
    <property type="entry name" value="VOC_core"/>
</dbReference>
<name>A0A370G3R5_GLULI</name>
<dbReference type="Pfam" id="PF18029">
    <property type="entry name" value="Glyoxalase_6"/>
    <property type="match status" value="1"/>
</dbReference>
<gene>
    <name evidence="3" type="ORF">C7453_105251</name>
</gene>
<evidence type="ECO:0000313" key="4">
    <source>
        <dbReference type="Proteomes" id="UP000254958"/>
    </source>
</evidence>